<dbReference type="OrthoDB" id="9790771at2"/>
<protein>
    <submittedName>
        <fullName evidence="16">TonB-dependent receptor</fullName>
    </submittedName>
</protein>
<dbReference type="InterPro" id="IPR000531">
    <property type="entry name" value="Beta-barrel_TonB"/>
</dbReference>
<dbReference type="GO" id="GO:0015344">
    <property type="term" value="F:siderophore uptake transmembrane transporter activity"/>
    <property type="evidence" value="ECO:0007669"/>
    <property type="project" value="TreeGrafter"/>
</dbReference>
<dbReference type="InterPro" id="IPR039426">
    <property type="entry name" value="TonB-dep_rcpt-like"/>
</dbReference>
<feature type="domain" description="TonB-dependent receptor plug" evidence="15">
    <location>
        <begin position="67"/>
        <end position="165"/>
    </location>
</feature>
<evidence type="ECO:0000256" key="5">
    <source>
        <dbReference type="ARBA" id="ARBA00022692"/>
    </source>
</evidence>
<evidence type="ECO:0000256" key="9">
    <source>
        <dbReference type="ARBA" id="ARBA00023237"/>
    </source>
</evidence>
<feature type="domain" description="TonB-dependent receptor-like beta-barrel" evidence="14">
    <location>
        <begin position="247"/>
        <end position="702"/>
    </location>
</feature>
<dbReference type="PANTHER" id="PTHR32552:SF83">
    <property type="entry name" value="BLR3904 PROTEIN"/>
    <property type="match status" value="1"/>
</dbReference>
<dbReference type="PANTHER" id="PTHR32552">
    <property type="entry name" value="FERRICHROME IRON RECEPTOR-RELATED"/>
    <property type="match status" value="1"/>
</dbReference>
<comment type="caution">
    <text evidence="16">The sequence shown here is derived from an EMBL/GenBank/DDBJ whole genome shotgun (WGS) entry which is preliminary data.</text>
</comment>
<evidence type="ECO:0000259" key="15">
    <source>
        <dbReference type="Pfam" id="PF07715"/>
    </source>
</evidence>
<accession>A0A437LTP4</accession>
<dbReference type="Pfam" id="PF07715">
    <property type="entry name" value="Plug"/>
    <property type="match status" value="1"/>
</dbReference>
<feature type="region of interest" description="Disordered" evidence="12">
    <location>
        <begin position="37"/>
        <end position="66"/>
    </location>
</feature>
<feature type="chain" id="PRO_5019291821" evidence="13">
    <location>
        <begin position="24"/>
        <end position="741"/>
    </location>
</feature>
<keyword evidence="13" id="KW-0732">Signal</keyword>
<evidence type="ECO:0000256" key="2">
    <source>
        <dbReference type="ARBA" id="ARBA00009810"/>
    </source>
</evidence>
<dbReference type="EMBL" id="SACM01000001">
    <property type="protein sequence ID" value="RVT88780.1"/>
    <property type="molecule type" value="Genomic_DNA"/>
</dbReference>
<keyword evidence="17" id="KW-1185">Reference proteome</keyword>
<evidence type="ECO:0000259" key="14">
    <source>
        <dbReference type="Pfam" id="PF00593"/>
    </source>
</evidence>
<dbReference type="InterPro" id="IPR036942">
    <property type="entry name" value="Beta-barrel_TonB_sf"/>
</dbReference>
<dbReference type="Gene3D" id="2.170.130.10">
    <property type="entry name" value="TonB-dependent receptor, plug domain"/>
    <property type="match status" value="1"/>
</dbReference>
<dbReference type="Pfam" id="PF00593">
    <property type="entry name" value="TonB_dep_Rec_b-barrel"/>
    <property type="match status" value="1"/>
</dbReference>
<evidence type="ECO:0000256" key="10">
    <source>
        <dbReference type="PROSITE-ProRule" id="PRU01360"/>
    </source>
</evidence>
<dbReference type="InterPro" id="IPR012910">
    <property type="entry name" value="Plug_dom"/>
</dbReference>
<keyword evidence="9 10" id="KW-0998">Cell outer membrane</keyword>
<evidence type="ECO:0000256" key="6">
    <source>
        <dbReference type="ARBA" id="ARBA00023077"/>
    </source>
</evidence>
<keyword evidence="4 10" id="KW-1134">Transmembrane beta strand</keyword>
<comment type="similarity">
    <text evidence="2 10 11">Belongs to the TonB-dependent receptor family.</text>
</comment>
<evidence type="ECO:0000256" key="8">
    <source>
        <dbReference type="ARBA" id="ARBA00023170"/>
    </source>
</evidence>
<keyword evidence="6 11" id="KW-0798">TonB box</keyword>
<dbReference type="GO" id="GO:0009279">
    <property type="term" value="C:cell outer membrane"/>
    <property type="evidence" value="ECO:0007669"/>
    <property type="project" value="UniProtKB-SubCell"/>
</dbReference>
<evidence type="ECO:0000256" key="4">
    <source>
        <dbReference type="ARBA" id="ARBA00022452"/>
    </source>
</evidence>
<dbReference type="RefSeq" id="WP_127682234.1">
    <property type="nucleotide sequence ID" value="NZ_SACM01000001.1"/>
</dbReference>
<feature type="signal peptide" evidence="13">
    <location>
        <begin position="1"/>
        <end position="23"/>
    </location>
</feature>
<keyword evidence="7 10" id="KW-0472">Membrane</keyword>
<keyword evidence="3 10" id="KW-0813">Transport</keyword>
<dbReference type="Proteomes" id="UP000288587">
    <property type="component" value="Unassembled WGS sequence"/>
</dbReference>
<proteinExistence type="inferred from homology"/>
<gene>
    <name evidence="16" type="ORF">EOD73_07375</name>
</gene>
<name>A0A437LTP4_9BURK</name>
<sequence length="741" mass="79627">MKKPTLPLGALAAGFGLSLGALAQTAPLPNATDKALPTVKAKAAKEPESKDSVQATETQIGKGKQELRDLPQSISVVTERLIDDRNLDTLKDALKQTAGISFLAAEGGEEDIRLRGFPLQATGDVFVDGMRDPAFYERDTFNYERMEVLRGSASMLFGRGSTGGAVNQVNKAPRLLDRSTVDVTVGSHGHVRAVGDFNLRVGESSAVRIGTMVTEADNNGAGSSLSKRGVAASWRTGIGERDEFQVTAYHLDNDNGMNYGMPFIRPTASAPVAATTLLPVDPSTYYGLASDRNAGSASTLTLAHTHRFSPQAEWVTKIRKGAYERDQRAGTVRFAAAALQPDRQTVTLATLNANSVINRGTQLKVQDMDNLFVQSDFNGSFQVAGMKHQVQAGFDVAREEKKVYAAISAAQGGVVPVKPTTTLGAPNDGASIDESLRTFRVGNAYVSTGWGAYLQDLVSITPTTKLLLGLRYDSLKGDYDAFTVPTNASSPVTTTRYRMKIGEWSYRTGLLFQPDPQWSFHLSAATSFNTSGDAYSLSAANVNIPPEEALNVEAGAKWDSADGRFSVRTAVFRATKLHERNTDPLLNIVTLSGKRHVAGFEIELAGKLSPAWDAFASYSWLPVAKIDVSSATGGEIAGDRPSLTPQHSGSVWTTYQLTPQWRVGGGLTARSGMQPIRNPGYYAKGWVTGDLMAEYKVSGAPLVFKANLSNFTNKLYADALYAGHYIPGAGRLFQVTGSYTF</sequence>
<evidence type="ECO:0000256" key="7">
    <source>
        <dbReference type="ARBA" id="ARBA00023136"/>
    </source>
</evidence>
<evidence type="ECO:0000313" key="16">
    <source>
        <dbReference type="EMBL" id="RVT88780.1"/>
    </source>
</evidence>
<dbReference type="CDD" id="cd01347">
    <property type="entry name" value="ligand_gated_channel"/>
    <property type="match status" value="1"/>
</dbReference>
<evidence type="ECO:0000256" key="3">
    <source>
        <dbReference type="ARBA" id="ARBA00022448"/>
    </source>
</evidence>
<keyword evidence="5 10" id="KW-0812">Transmembrane</keyword>
<dbReference type="SUPFAM" id="SSF56935">
    <property type="entry name" value="Porins"/>
    <property type="match status" value="1"/>
</dbReference>
<evidence type="ECO:0000256" key="12">
    <source>
        <dbReference type="SAM" id="MobiDB-lite"/>
    </source>
</evidence>
<dbReference type="PROSITE" id="PS52016">
    <property type="entry name" value="TONB_DEPENDENT_REC_3"/>
    <property type="match status" value="1"/>
</dbReference>
<keyword evidence="8 16" id="KW-0675">Receptor</keyword>
<evidence type="ECO:0000256" key="11">
    <source>
        <dbReference type="RuleBase" id="RU003357"/>
    </source>
</evidence>
<organism evidence="16 17">
    <name type="scientific">Inhella crocodyli</name>
    <dbReference type="NCBI Taxonomy" id="2499851"/>
    <lineage>
        <taxon>Bacteria</taxon>
        <taxon>Pseudomonadati</taxon>
        <taxon>Pseudomonadota</taxon>
        <taxon>Betaproteobacteria</taxon>
        <taxon>Burkholderiales</taxon>
        <taxon>Sphaerotilaceae</taxon>
        <taxon>Inhella</taxon>
    </lineage>
</organism>
<dbReference type="AlphaFoldDB" id="A0A437LTP4"/>
<evidence type="ECO:0000256" key="13">
    <source>
        <dbReference type="SAM" id="SignalP"/>
    </source>
</evidence>
<comment type="subcellular location">
    <subcellularLocation>
        <location evidence="1 10">Cell outer membrane</location>
        <topology evidence="1 10">Multi-pass membrane protein</topology>
    </subcellularLocation>
</comment>
<dbReference type="InterPro" id="IPR037066">
    <property type="entry name" value="Plug_dom_sf"/>
</dbReference>
<evidence type="ECO:0000256" key="1">
    <source>
        <dbReference type="ARBA" id="ARBA00004571"/>
    </source>
</evidence>
<dbReference type="Gene3D" id="2.40.170.20">
    <property type="entry name" value="TonB-dependent receptor, beta-barrel domain"/>
    <property type="match status" value="1"/>
</dbReference>
<reference evidence="16 17" key="1">
    <citation type="submission" date="2019-01" db="EMBL/GenBank/DDBJ databases">
        <authorList>
            <person name="Chen W.-M."/>
        </authorList>
    </citation>
    <scope>NUCLEOTIDE SEQUENCE [LARGE SCALE GENOMIC DNA]</scope>
    <source>
        <strain evidence="16 17">CCP-18</strain>
    </source>
</reference>
<evidence type="ECO:0000313" key="17">
    <source>
        <dbReference type="Proteomes" id="UP000288587"/>
    </source>
</evidence>